<evidence type="ECO:0000256" key="4">
    <source>
        <dbReference type="ARBA" id="ARBA00015486"/>
    </source>
</evidence>
<keyword evidence="5 10" id="KW-0169">Cobalamin biosynthesis</keyword>
<evidence type="ECO:0000256" key="7">
    <source>
        <dbReference type="ARBA" id="ARBA00022679"/>
    </source>
</evidence>
<dbReference type="AlphaFoldDB" id="A0AA96GP17"/>
<dbReference type="EC" id="2.4.2.21" evidence="3 10"/>
<evidence type="ECO:0000256" key="9">
    <source>
        <dbReference type="ARBA" id="ARBA00047340"/>
    </source>
</evidence>
<feature type="active site" description="Proton acceptor" evidence="10">
    <location>
        <position position="322"/>
    </location>
</feature>
<dbReference type="KEGG" id="nneo:PQG83_03000"/>
<sequence>MSYSSPFIQETLSAIQPVAQADMCRAQVLWDRLTKPPGSLGRLESLGAQYVAITLSLPVKNPDAMMFVLAADHGVTGEGVSAYPSSVTVQMVKNFLQGGAAINVLARQVGAQVRVVDMGVQEDMGAPPGLWVRKVGLGTRNMCEGPAMSHDQAVQSVEEGIRLVQEAYADGIRLIGIGEMGIGNTTISSAITAVMTRHPVADVTGKGTGVDALQLAKKIQVIERSIQRNAPDAQEPLDVLAKVGGFEIGGLVGILLGGAACRVPVVLDGFITGAAALLAVALEPHCQAYMIPSHVSAEPGHRLAMDSLGFRPLLDLDLRLGEGTGACLAIGLLQLSLACLTQMATFESAGVDEAVRPFPEMA</sequence>
<comment type="catalytic activity">
    <reaction evidence="9 10">
        <text>5,6-dimethylbenzimidazole + nicotinate beta-D-ribonucleotide = alpha-ribazole 5'-phosphate + nicotinate + H(+)</text>
        <dbReference type="Rhea" id="RHEA:11196"/>
        <dbReference type="ChEBI" id="CHEBI:15378"/>
        <dbReference type="ChEBI" id="CHEBI:15890"/>
        <dbReference type="ChEBI" id="CHEBI:32544"/>
        <dbReference type="ChEBI" id="CHEBI:57502"/>
        <dbReference type="ChEBI" id="CHEBI:57918"/>
        <dbReference type="EC" id="2.4.2.21"/>
    </reaction>
</comment>
<dbReference type="HAMAP" id="MF_00230">
    <property type="entry name" value="CobT"/>
    <property type="match status" value="1"/>
</dbReference>
<comment type="function">
    <text evidence="10">Catalyzes the synthesis of alpha-ribazole-5'-phosphate from nicotinate mononucleotide (NAMN) and 5,6-dimethylbenzimidazole (DMB).</text>
</comment>
<dbReference type="SUPFAM" id="SSF52733">
    <property type="entry name" value="Nicotinate mononucleotide:5,6-dimethylbenzimidazole phosphoribosyltransferase (CobT)"/>
    <property type="match status" value="1"/>
</dbReference>
<evidence type="ECO:0000313" key="11">
    <source>
        <dbReference type="EMBL" id="WNM62733.1"/>
    </source>
</evidence>
<dbReference type="FunFam" id="3.40.50.10210:FF:000001">
    <property type="entry name" value="Nicotinate-nucleotide--dimethylbenzimidazole phosphoribosyltransferase"/>
    <property type="match status" value="1"/>
</dbReference>
<evidence type="ECO:0000256" key="2">
    <source>
        <dbReference type="ARBA" id="ARBA00007110"/>
    </source>
</evidence>
<dbReference type="Proteomes" id="UP001302494">
    <property type="component" value="Chromosome"/>
</dbReference>
<protein>
    <recommendedName>
        <fullName evidence="4 10">Nicotinate-nucleotide--dimethylbenzimidazole phosphoribosyltransferase</fullName>
        <shortName evidence="10">NN:DBI PRT</shortName>
        <ecNumber evidence="3 10">2.4.2.21</ecNumber>
    </recommendedName>
    <alternativeName>
        <fullName evidence="8 10">N(1)-alpha-phosphoribosyltransferase</fullName>
    </alternativeName>
</protein>
<dbReference type="PANTHER" id="PTHR43463">
    <property type="entry name" value="NICOTINATE-NUCLEOTIDE--DIMETHYLBENZIMIDAZOLE PHOSPHORIBOSYLTRANSFERASE"/>
    <property type="match status" value="1"/>
</dbReference>
<comment type="similarity">
    <text evidence="2 10">Belongs to the CobT family.</text>
</comment>
<dbReference type="RefSeq" id="WP_312746651.1">
    <property type="nucleotide sequence ID" value="NZ_CP116968.1"/>
</dbReference>
<evidence type="ECO:0000256" key="1">
    <source>
        <dbReference type="ARBA" id="ARBA00005049"/>
    </source>
</evidence>
<dbReference type="InterPro" id="IPR003200">
    <property type="entry name" value="Nict_dMeBzImd_PRibTrfase"/>
</dbReference>
<comment type="pathway">
    <text evidence="1 10">Nucleoside biosynthesis; alpha-ribazole biosynthesis; alpha-ribazole from 5,6-dimethylbenzimidazole: step 1/2.</text>
</comment>
<dbReference type="NCBIfam" id="NF000996">
    <property type="entry name" value="PRK00105.1"/>
    <property type="match status" value="1"/>
</dbReference>
<dbReference type="EMBL" id="CP116968">
    <property type="protein sequence ID" value="WNM62733.1"/>
    <property type="molecule type" value="Genomic_DNA"/>
</dbReference>
<evidence type="ECO:0000256" key="6">
    <source>
        <dbReference type="ARBA" id="ARBA00022676"/>
    </source>
</evidence>
<dbReference type="Pfam" id="PF02277">
    <property type="entry name" value="DBI_PRT"/>
    <property type="match status" value="1"/>
</dbReference>
<gene>
    <name evidence="10 11" type="primary">cobT</name>
    <name evidence="11" type="ORF">PQG83_03000</name>
</gene>
<evidence type="ECO:0000256" key="5">
    <source>
        <dbReference type="ARBA" id="ARBA00022573"/>
    </source>
</evidence>
<keyword evidence="7 10" id="KW-0808">Transferase</keyword>
<accession>A0AA96GP17</accession>
<dbReference type="CDD" id="cd02439">
    <property type="entry name" value="DMB-PRT_CobT"/>
    <property type="match status" value="1"/>
</dbReference>
<dbReference type="InterPro" id="IPR023195">
    <property type="entry name" value="Nict_dMeBzImd_PRibTrfase_N"/>
</dbReference>
<evidence type="ECO:0000256" key="8">
    <source>
        <dbReference type="ARBA" id="ARBA00030686"/>
    </source>
</evidence>
<dbReference type="InterPro" id="IPR036087">
    <property type="entry name" value="Nict_dMeBzImd_PRibTrfase_sf"/>
</dbReference>
<keyword evidence="6 10" id="KW-0328">Glycosyltransferase</keyword>
<dbReference type="GO" id="GO:0009236">
    <property type="term" value="P:cobalamin biosynthetic process"/>
    <property type="evidence" value="ECO:0007669"/>
    <property type="project" value="UniProtKB-UniRule"/>
</dbReference>
<proteinExistence type="inferred from homology"/>
<reference evidence="11 12" key="1">
    <citation type="submission" date="2023-01" db="EMBL/GenBank/DDBJ databases">
        <title>Cultivation and genomic characterization of new, ubiquitous marine nitrite-oxidizing bacteria from the Nitrospirales.</title>
        <authorList>
            <person name="Mueller A.J."/>
            <person name="Daebeler A."/>
            <person name="Herbold C.W."/>
            <person name="Kirkegaard R.H."/>
            <person name="Daims H."/>
        </authorList>
    </citation>
    <scope>NUCLEOTIDE SEQUENCE [LARGE SCALE GENOMIC DNA]</scope>
    <source>
        <strain evidence="11 12">DK</strain>
    </source>
</reference>
<dbReference type="InterPro" id="IPR017846">
    <property type="entry name" value="Nict_dMeBzImd_PRibTrfase_bact"/>
</dbReference>
<dbReference type="NCBIfam" id="TIGR03160">
    <property type="entry name" value="cobT_DBIPRT"/>
    <property type="match status" value="1"/>
</dbReference>
<evidence type="ECO:0000256" key="3">
    <source>
        <dbReference type="ARBA" id="ARBA00011991"/>
    </source>
</evidence>
<dbReference type="PANTHER" id="PTHR43463:SF1">
    <property type="entry name" value="NICOTINATE-NUCLEOTIDE--DIMETHYLBENZIMIDAZOLE PHOSPHORIBOSYLTRANSFERASE"/>
    <property type="match status" value="1"/>
</dbReference>
<keyword evidence="12" id="KW-1185">Reference proteome</keyword>
<name>A0AA96GP17_9BACT</name>
<evidence type="ECO:0000256" key="10">
    <source>
        <dbReference type="HAMAP-Rule" id="MF_00230"/>
    </source>
</evidence>
<evidence type="ECO:0000313" key="12">
    <source>
        <dbReference type="Proteomes" id="UP001302494"/>
    </source>
</evidence>
<organism evidence="11 12">
    <name type="scientific">Candidatus Nitrospira neomarina</name>
    <dbReference type="NCBI Taxonomy" id="3020899"/>
    <lineage>
        <taxon>Bacteria</taxon>
        <taxon>Pseudomonadati</taxon>
        <taxon>Nitrospirota</taxon>
        <taxon>Nitrospiria</taxon>
        <taxon>Nitrospirales</taxon>
        <taxon>Nitrospiraceae</taxon>
        <taxon>Nitrospira</taxon>
    </lineage>
</organism>
<dbReference type="Gene3D" id="1.10.1610.10">
    <property type="match status" value="1"/>
</dbReference>
<dbReference type="GO" id="GO:0008939">
    <property type="term" value="F:nicotinate-nucleotide-dimethylbenzimidazole phosphoribosyltransferase activity"/>
    <property type="evidence" value="ECO:0007669"/>
    <property type="project" value="UniProtKB-UniRule"/>
</dbReference>
<dbReference type="Gene3D" id="3.40.50.10210">
    <property type="match status" value="1"/>
</dbReference>